<evidence type="ECO:0000256" key="2">
    <source>
        <dbReference type="ARBA" id="ARBA00022857"/>
    </source>
</evidence>
<feature type="binding site" evidence="5">
    <location>
        <begin position="306"/>
        <end position="308"/>
    </location>
    <ligand>
        <name>NADP(+)</name>
        <dbReference type="ChEBI" id="CHEBI:58349"/>
    </ligand>
</feature>
<dbReference type="PANTHER" id="PTHR43170:SF5">
    <property type="entry name" value="GMP REDUCTASE"/>
    <property type="match status" value="1"/>
</dbReference>
<comment type="catalytic activity">
    <reaction evidence="5">
        <text>IMP + NH4(+) + NADP(+) = GMP + NADPH + 2 H(+)</text>
        <dbReference type="Rhea" id="RHEA:17185"/>
        <dbReference type="ChEBI" id="CHEBI:15378"/>
        <dbReference type="ChEBI" id="CHEBI:28938"/>
        <dbReference type="ChEBI" id="CHEBI:57783"/>
        <dbReference type="ChEBI" id="CHEBI:58053"/>
        <dbReference type="ChEBI" id="CHEBI:58115"/>
        <dbReference type="ChEBI" id="CHEBI:58349"/>
        <dbReference type="EC" id="1.7.1.7"/>
    </reaction>
</comment>
<feature type="domain" description="IMP dehydrogenase/GMP reductase" evidence="6">
    <location>
        <begin position="12"/>
        <end position="483"/>
    </location>
</feature>
<dbReference type="PANTHER" id="PTHR43170">
    <property type="entry name" value="GMP REDUCTASE"/>
    <property type="match status" value="1"/>
</dbReference>
<keyword evidence="2 5" id="KW-0521">NADP</keyword>
<evidence type="ECO:0000256" key="3">
    <source>
        <dbReference type="ARBA" id="ARBA00023002"/>
    </source>
</evidence>
<comment type="cofactor">
    <cofactor evidence="5">
        <name>a monovalent cation</name>
        <dbReference type="ChEBI" id="CHEBI:60242"/>
    </cofactor>
</comment>
<dbReference type="HAMAP" id="MF_02250">
    <property type="entry name" value="GMPR_GuaB1"/>
    <property type="match status" value="1"/>
</dbReference>
<feature type="binding site" evidence="5">
    <location>
        <begin position="256"/>
        <end position="258"/>
    </location>
    <ligand>
        <name>NADP(+)</name>
        <dbReference type="ChEBI" id="CHEBI:58349"/>
    </ligand>
</feature>
<keyword evidence="4" id="KW-0129">CBS domain</keyword>
<dbReference type="RefSeq" id="WP_244687383.1">
    <property type="nucleotide sequence ID" value="NZ_CP095043.1"/>
</dbReference>
<dbReference type="EC" id="1.7.1.7" evidence="5"/>
<evidence type="ECO:0000313" key="7">
    <source>
        <dbReference type="EMBL" id="UOQ61157.1"/>
    </source>
</evidence>
<dbReference type="InterPro" id="IPR013785">
    <property type="entry name" value="Aldolase_TIM"/>
</dbReference>
<comment type="pathway">
    <text evidence="5">Purine metabolism; IMP biosynthesis via salvage pathway.</text>
</comment>
<dbReference type="EMBL" id="CP095043">
    <property type="protein sequence ID" value="UOQ61157.1"/>
    <property type="molecule type" value="Genomic_DNA"/>
</dbReference>
<dbReference type="SUPFAM" id="SSF54631">
    <property type="entry name" value="CBS-domain pair"/>
    <property type="match status" value="1"/>
</dbReference>
<keyword evidence="3 5" id="KW-0560">Oxidoreductase</keyword>
<dbReference type="Proteomes" id="UP000831775">
    <property type="component" value="Chromosome"/>
</dbReference>
<feature type="active site" description="Thioimidate intermediate" evidence="5">
    <location>
        <position position="313"/>
    </location>
</feature>
<dbReference type="InterPro" id="IPR050139">
    <property type="entry name" value="GMP_reductase"/>
</dbReference>
<proteinExistence type="inferred from homology"/>
<evidence type="ECO:0000313" key="8">
    <source>
        <dbReference type="Proteomes" id="UP000831775"/>
    </source>
</evidence>
<dbReference type="Pfam" id="PF00478">
    <property type="entry name" value="IMPDH"/>
    <property type="match status" value="1"/>
</dbReference>
<organism evidence="7 8">
    <name type="scientific">Leucobacter rhizosphaerae</name>
    <dbReference type="NCBI Taxonomy" id="2932245"/>
    <lineage>
        <taxon>Bacteria</taxon>
        <taxon>Bacillati</taxon>
        <taxon>Actinomycetota</taxon>
        <taxon>Actinomycetes</taxon>
        <taxon>Micrococcales</taxon>
        <taxon>Microbacteriaceae</taxon>
        <taxon>Leucobacter</taxon>
    </lineage>
</organism>
<dbReference type="Gene3D" id="3.20.20.70">
    <property type="entry name" value="Aldolase class I"/>
    <property type="match status" value="1"/>
</dbReference>
<dbReference type="NCBIfam" id="TIGR01303">
    <property type="entry name" value="IMP_DH_rel_1"/>
    <property type="match status" value="1"/>
</dbReference>
<dbReference type="SUPFAM" id="SSF51412">
    <property type="entry name" value="Inosine monophosphate dehydrogenase (IMPDH)"/>
    <property type="match status" value="1"/>
</dbReference>
<dbReference type="InterPro" id="IPR001093">
    <property type="entry name" value="IMP_DH_GMPRt"/>
</dbReference>
<dbReference type="InterPro" id="IPR005991">
    <property type="entry name" value="GUAB1"/>
</dbReference>
<name>A0ABY4FY12_9MICO</name>
<evidence type="ECO:0000256" key="4">
    <source>
        <dbReference type="ARBA" id="ARBA00023122"/>
    </source>
</evidence>
<evidence type="ECO:0000259" key="6">
    <source>
        <dbReference type="Pfam" id="PF00478"/>
    </source>
</evidence>
<gene>
    <name evidence="5" type="primary">guaB1</name>
    <name evidence="7" type="ORF">MUN76_04075</name>
</gene>
<keyword evidence="5" id="KW-0660">Purine salvage</keyword>
<dbReference type="SMART" id="SM01240">
    <property type="entry name" value="IMPDH"/>
    <property type="match status" value="1"/>
</dbReference>
<dbReference type="InterPro" id="IPR046342">
    <property type="entry name" value="CBS_dom_sf"/>
</dbReference>
<evidence type="ECO:0000256" key="1">
    <source>
        <dbReference type="ARBA" id="ARBA00022737"/>
    </source>
</evidence>
<dbReference type="PIRSF" id="PIRSF000130">
    <property type="entry name" value="IMPDH"/>
    <property type="match status" value="1"/>
</dbReference>
<protein>
    <recommendedName>
        <fullName evidence="5">GMP reductase</fullName>
        <ecNumber evidence="5">1.7.1.7</ecNumber>
    </recommendedName>
    <alternativeName>
        <fullName evidence="5">Guanosine 5'-monophosphate reductase</fullName>
        <shortName evidence="5">GMPR</shortName>
    </alternativeName>
</protein>
<evidence type="ECO:0000256" key="5">
    <source>
        <dbReference type="HAMAP-Rule" id="MF_02250"/>
    </source>
</evidence>
<sequence>MEFIGAMPTVDLTYSDVFLVPRHSAIRSRLDVALAPGDGTAATLPLVASNMNSVTGPRLAAVLARRGGLAVLPQDLAMADMERAVRWVKAQPVAFDAPLVLAPSATAAEALRLIPRAEGQSVVVADAAASGIAARDVRGVLSATRLAAVPADARLGDLVRGSAPVVDASELGDPRAAFDLVAAALDGQDAEAVCVVEGGILVGTLSRRSALRRSIYAPALDADGRLVVAAAVGINGDVAAKVRALAAAGADVLVVDTAHGHQEGMLRALRTVSDLSLGLPIVAGNIVTADGVTDLVSAGATILKVGVGPGAMCTTRMMTAVGRPQFSAVLETAQAARELGAHVWADGGVRYPRDVALALAAGASSVMIGSWFAGTAESPGELRADADGRQYKESWGMASTKAVQGRFGALDAFERARKELFAEGISSSKIYLDPQRPSVEDLIDMITSGLRSSFTYAGAGTLQEFHIRAHVGLQSAAGYEEGKALPVSW</sequence>
<dbReference type="InterPro" id="IPR005990">
    <property type="entry name" value="IMP_DH"/>
</dbReference>
<comment type="similarity">
    <text evidence="5">Belongs to the IMPDH/GMPR family. GuaB1 subfamily.</text>
</comment>
<dbReference type="CDD" id="cd00381">
    <property type="entry name" value="IMPDH"/>
    <property type="match status" value="1"/>
</dbReference>
<keyword evidence="1" id="KW-0677">Repeat</keyword>
<dbReference type="NCBIfam" id="NF005869">
    <property type="entry name" value="PRK07807.1"/>
    <property type="match status" value="1"/>
</dbReference>
<comment type="function">
    <text evidence="5">Involved in the purine-salvage pathway. Catalyzes the NADPH-dependent conversion of GMP to IMP.</text>
</comment>
<reference evidence="7 8" key="1">
    <citation type="submission" date="2022-04" db="EMBL/GenBank/DDBJ databases">
        <title>Leucobacter sp. isolated from rhizosphere of onion.</title>
        <authorList>
            <person name="Won M."/>
            <person name="Lee C.-M."/>
            <person name="Woen H.-Y."/>
            <person name="Kwon S.-W."/>
        </authorList>
    </citation>
    <scope>NUCLEOTIDE SEQUENCE [LARGE SCALE GENOMIC DNA]</scope>
    <source>
        <strain evidence="7 8">H25R-14</strain>
    </source>
</reference>
<accession>A0ABY4FY12</accession>
<keyword evidence="8" id="KW-1185">Reference proteome</keyword>